<keyword evidence="1" id="KW-0472">Membrane</keyword>
<accession>A0A7S2WLI6</accession>
<dbReference type="AlphaFoldDB" id="A0A7S2WLI6"/>
<evidence type="ECO:0000256" key="1">
    <source>
        <dbReference type="SAM" id="Phobius"/>
    </source>
</evidence>
<keyword evidence="1" id="KW-1133">Transmembrane helix</keyword>
<keyword evidence="1" id="KW-0812">Transmembrane</keyword>
<protein>
    <submittedName>
        <fullName evidence="2">Uncharacterized protein</fullName>
    </submittedName>
</protein>
<sequence length="113" mass="12789">MDTRSDEKSCRTELLSYCRMVDDPAQASISFYDGHLLLCPKLTICNFLHLFSHLLSYLKKTKQQGWCGLMIHTQPFFIKGIDDAVKARSSALGAMAMFLFTLCASLYGMTYDT</sequence>
<proteinExistence type="predicted"/>
<gene>
    <name evidence="2" type="ORF">EANT1437_LOCUS13277</name>
</gene>
<dbReference type="EMBL" id="HBHI01025928">
    <property type="protein sequence ID" value="CAD9693760.1"/>
    <property type="molecule type" value="Transcribed_RNA"/>
</dbReference>
<reference evidence="2" key="1">
    <citation type="submission" date="2021-01" db="EMBL/GenBank/DDBJ databases">
        <authorList>
            <person name="Corre E."/>
            <person name="Pelletier E."/>
            <person name="Niang G."/>
            <person name="Scheremetjew M."/>
            <person name="Finn R."/>
            <person name="Kale V."/>
            <person name="Holt S."/>
            <person name="Cochrane G."/>
            <person name="Meng A."/>
            <person name="Brown T."/>
            <person name="Cohen L."/>
        </authorList>
    </citation>
    <scope>NUCLEOTIDE SEQUENCE</scope>
    <source>
        <strain evidence="2">CCMP1452</strain>
    </source>
</reference>
<organism evidence="2">
    <name type="scientific">Eucampia antarctica</name>
    <dbReference type="NCBI Taxonomy" id="49252"/>
    <lineage>
        <taxon>Eukaryota</taxon>
        <taxon>Sar</taxon>
        <taxon>Stramenopiles</taxon>
        <taxon>Ochrophyta</taxon>
        <taxon>Bacillariophyta</taxon>
        <taxon>Mediophyceae</taxon>
        <taxon>Biddulphiophycidae</taxon>
        <taxon>Hemiaulales</taxon>
        <taxon>Hemiaulaceae</taxon>
        <taxon>Eucampia</taxon>
    </lineage>
</organism>
<evidence type="ECO:0000313" key="2">
    <source>
        <dbReference type="EMBL" id="CAD9693760.1"/>
    </source>
</evidence>
<feature type="transmembrane region" description="Helical" evidence="1">
    <location>
        <begin position="91"/>
        <end position="110"/>
    </location>
</feature>
<name>A0A7S2WLI6_9STRA</name>